<dbReference type="OrthoDB" id="9804442at2"/>
<dbReference type="Pfam" id="PF00293">
    <property type="entry name" value="NUDIX"/>
    <property type="match status" value="1"/>
</dbReference>
<sequence>MMISFDNGRDRFQFRAAGIVIHDRKVLMQKAEGDDVWFIPGGRVEFHETAESAIEREMAEEFAVRIRAKRLVWIVENFVSFPDRLVHEIGMFYLVDLPDGHPIYIEEDEFAGVENGFVNKWIDMDDLDHYRIVPEFVIPELKALNLIEGIKHVKSYGDRK</sequence>
<dbReference type="EMBL" id="QMFB01000001">
    <property type="protein sequence ID" value="RAV22876.1"/>
    <property type="molecule type" value="Genomic_DNA"/>
</dbReference>
<accession>A0A329MTX5</accession>
<evidence type="ECO:0000313" key="4">
    <source>
        <dbReference type="EMBL" id="RAV22876.1"/>
    </source>
</evidence>
<dbReference type="InterPro" id="IPR015797">
    <property type="entry name" value="NUDIX_hydrolase-like_dom_sf"/>
</dbReference>
<gene>
    <name evidence="4" type="ORF">DQG23_01315</name>
</gene>
<dbReference type="AlphaFoldDB" id="A0A329MTX5"/>
<feature type="domain" description="Nudix hydrolase" evidence="3">
    <location>
        <begin position="11"/>
        <end position="146"/>
    </location>
</feature>
<comment type="caution">
    <text evidence="4">The sequence shown here is derived from an EMBL/GenBank/DDBJ whole genome shotgun (WGS) entry which is preliminary data.</text>
</comment>
<dbReference type="InterPro" id="IPR000086">
    <property type="entry name" value="NUDIX_hydrolase_dom"/>
</dbReference>
<protein>
    <submittedName>
        <fullName evidence="4">NUDIX domain-containing protein</fullName>
    </submittedName>
</protein>
<keyword evidence="2" id="KW-0378">Hydrolase</keyword>
<reference evidence="4 5" key="1">
    <citation type="journal article" date="2009" name="Int. J. Syst. Evol. Microbiol.">
        <title>Paenibacillus contaminans sp. nov., isolated from a contaminated laboratory plate.</title>
        <authorList>
            <person name="Chou J.H."/>
            <person name="Lee J.H."/>
            <person name="Lin M.C."/>
            <person name="Chang P.S."/>
            <person name="Arun A.B."/>
            <person name="Young C.C."/>
            <person name="Chen W.M."/>
        </authorList>
    </citation>
    <scope>NUCLEOTIDE SEQUENCE [LARGE SCALE GENOMIC DNA]</scope>
    <source>
        <strain evidence="4 5">CKOBP-6</strain>
    </source>
</reference>
<evidence type="ECO:0000256" key="1">
    <source>
        <dbReference type="ARBA" id="ARBA00001946"/>
    </source>
</evidence>
<dbReference type="PROSITE" id="PS51462">
    <property type="entry name" value="NUDIX"/>
    <property type="match status" value="1"/>
</dbReference>
<comment type="cofactor">
    <cofactor evidence="1">
        <name>Mg(2+)</name>
        <dbReference type="ChEBI" id="CHEBI:18420"/>
    </cofactor>
</comment>
<keyword evidence="5" id="KW-1185">Reference proteome</keyword>
<dbReference type="Gene3D" id="3.90.79.10">
    <property type="entry name" value="Nucleoside Triphosphate Pyrophosphohydrolase"/>
    <property type="match status" value="1"/>
</dbReference>
<dbReference type="Proteomes" id="UP000250369">
    <property type="component" value="Unassembled WGS sequence"/>
</dbReference>
<dbReference type="SUPFAM" id="SSF55811">
    <property type="entry name" value="Nudix"/>
    <property type="match status" value="1"/>
</dbReference>
<dbReference type="PANTHER" id="PTHR43046">
    <property type="entry name" value="GDP-MANNOSE MANNOSYL HYDROLASE"/>
    <property type="match status" value="1"/>
</dbReference>
<organism evidence="4 5">
    <name type="scientific">Paenibacillus contaminans</name>
    <dbReference type="NCBI Taxonomy" id="450362"/>
    <lineage>
        <taxon>Bacteria</taxon>
        <taxon>Bacillati</taxon>
        <taxon>Bacillota</taxon>
        <taxon>Bacilli</taxon>
        <taxon>Bacillales</taxon>
        <taxon>Paenibacillaceae</taxon>
        <taxon>Paenibacillus</taxon>
    </lineage>
</organism>
<dbReference type="PANTHER" id="PTHR43046:SF14">
    <property type="entry name" value="MUTT_NUDIX FAMILY PROTEIN"/>
    <property type="match status" value="1"/>
</dbReference>
<proteinExistence type="predicted"/>
<evidence type="ECO:0000259" key="3">
    <source>
        <dbReference type="PROSITE" id="PS51462"/>
    </source>
</evidence>
<evidence type="ECO:0000313" key="5">
    <source>
        <dbReference type="Proteomes" id="UP000250369"/>
    </source>
</evidence>
<name>A0A329MTX5_9BACL</name>
<evidence type="ECO:0000256" key="2">
    <source>
        <dbReference type="ARBA" id="ARBA00022801"/>
    </source>
</evidence>
<dbReference type="CDD" id="cd04688">
    <property type="entry name" value="NUDIX_Hydrolase"/>
    <property type="match status" value="1"/>
</dbReference>
<dbReference type="RefSeq" id="WP_113028985.1">
    <property type="nucleotide sequence ID" value="NZ_QMFB01000001.1"/>
</dbReference>
<dbReference type="GO" id="GO:0016787">
    <property type="term" value="F:hydrolase activity"/>
    <property type="evidence" value="ECO:0007669"/>
    <property type="project" value="UniProtKB-KW"/>
</dbReference>